<gene>
    <name evidence="3" type="ORF">EV147_3838</name>
</gene>
<evidence type="ECO:0008006" key="5">
    <source>
        <dbReference type="Google" id="ProtNLM"/>
    </source>
</evidence>
<proteinExistence type="predicted"/>
<keyword evidence="2" id="KW-0732">Signal</keyword>
<name>A0A4Q7RSR3_9BURK</name>
<feature type="chain" id="PRO_5020224547" description="Lipoprotein transmembrane" evidence="2">
    <location>
        <begin position="21"/>
        <end position="277"/>
    </location>
</feature>
<dbReference type="Proteomes" id="UP000291078">
    <property type="component" value="Unassembled WGS sequence"/>
</dbReference>
<evidence type="ECO:0000256" key="2">
    <source>
        <dbReference type="SAM" id="SignalP"/>
    </source>
</evidence>
<protein>
    <recommendedName>
        <fullName evidence="5">Lipoprotein transmembrane</fullName>
    </recommendedName>
</protein>
<reference evidence="3 4" key="1">
    <citation type="journal article" date="2015" name="Stand. Genomic Sci.">
        <title>Genomic Encyclopedia of Bacterial and Archaeal Type Strains, Phase III: the genomes of soil and plant-associated and newly described type strains.</title>
        <authorList>
            <person name="Whitman W.B."/>
            <person name="Woyke T."/>
            <person name="Klenk H.P."/>
            <person name="Zhou Y."/>
            <person name="Lilburn T.G."/>
            <person name="Beck B.J."/>
            <person name="De Vos P."/>
            <person name="Vandamme P."/>
            <person name="Eisen J.A."/>
            <person name="Garrity G."/>
            <person name="Hugenholtz P."/>
            <person name="Kyrpides N.C."/>
        </authorList>
    </citation>
    <scope>NUCLEOTIDE SEQUENCE [LARGE SCALE GENOMIC DNA]</scope>
    <source>
        <strain evidence="3 4">ASC-9842</strain>
    </source>
</reference>
<evidence type="ECO:0000313" key="4">
    <source>
        <dbReference type="Proteomes" id="UP000291078"/>
    </source>
</evidence>
<organism evidence="3 4">
    <name type="scientific">Cupriavidus agavae</name>
    <dbReference type="NCBI Taxonomy" id="1001822"/>
    <lineage>
        <taxon>Bacteria</taxon>
        <taxon>Pseudomonadati</taxon>
        <taxon>Pseudomonadota</taxon>
        <taxon>Betaproteobacteria</taxon>
        <taxon>Burkholderiales</taxon>
        <taxon>Burkholderiaceae</taxon>
        <taxon>Cupriavidus</taxon>
    </lineage>
</organism>
<evidence type="ECO:0000313" key="3">
    <source>
        <dbReference type="EMBL" id="RZT35402.1"/>
    </source>
</evidence>
<comment type="caution">
    <text evidence="3">The sequence shown here is derived from an EMBL/GenBank/DDBJ whole genome shotgun (WGS) entry which is preliminary data.</text>
</comment>
<dbReference type="OrthoDB" id="8962615at2"/>
<dbReference type="AlphaFoldDB" id="A0A4Q7RSR3"/>
<dbReference type="PROSITE" id="PS51257">
    <property type="entry name" value="PROKAR_LIPOPROTEIN"/>
    <property type="match status" value="1"/>
</dbReference>
<keyword evidence="4" id="KW-1185">Reference proteome</keyword>
<dbReference type="EMBL" id="SGXM01000006">
    <property type="protein sequence ID" value="RZT35402.1"/>
    <property type="molecule type" value="Genomic_DNA"/>
</dbReference>
<evidence type="ECO:0000256" key="1">
    <source>
        <dbReference type="SAM" id="MobiDB-lite"/>
    </source>
</evidence>
<feature type="region of interest" description="Disordered" evidence="1">
    <location>
        <begin position="26"/>
        <end position="47"/>
    </location>
</feature>
<dbReference type="RefSeq" id="WP_130392803.1">
    <property type="nucleotide sequence ID" value="NZ_SGXM01000006.1"/>
</dbReference>
<feature type="signal peptide" evidence="2">
    <location>
        <begin position="1"/>
        <end position="20"/>
    </location>
</feature>
<sequence length="277" mass="27438">MQKTNIALSTLSAAAVLALAACGGGGGDGGGSTPAQPSNPTPPAPAITVQGGATAVAGDPLAVVFVPHTETSTRPVLQSISHAAFPAALQKATAEGAYTQVGIDANSLITLTNGQVVDVSGNGDFAIGRWTDGTSSIGNVSVNQGDHYAVGKPLKLIPDLSVGAPDVKASCSAVASTRPTAISGNFAPGKLNSATAVVDLTYATLDRFSLDVSIGSDANATATVTGTILNGLFNSNGVLHHVQTLGTNTASPYLAIGYAMPTPSSGDVTGIVILKCQ</sequence>
<accession>A0A4Q7RSR3</accession>